<dbReference type="AlphaFoldDB" id="D4KCS8"/>
<evidence type="ECO:0000313" key="1">
    <source>
        <dbReference type="EMBL" id="CBL02641.1"/>
    </source>
</evidence>
<evidence type="ECO:0000313" key="2">
    <source>
        <dbReference type="Proteomes" id="UP000007059"/>
    </source>
</evidence>
<dbReference type="KEGG" id="fpa:FPR_24890"/>
<dbReference type="PATRIC" id="fig|657322.3.peg.2343"/>
<name>D4KCS8_9FIRM</name>
<dbReference type="EMBL" id="FP929046">
    <property type="protein sequence ID" value="CBL02641.1"/>
    <property type="molecule type" value="Genomic_DNA"/>
</dbReference>
<reference evidence="1 2" key="1">
    <citation type="submission" date="2010-03" db="EMBL/GenBank/DDBJ databases">
        <title>The genome sequence of Faecalibacterium prausnitzii SL3/3.</title>
        <authorList>
            <consortium name="metaHIT consortium -- http://www.metahit.eu/"/>
            <person name="Pajon A."/>
            <person name="Turner K."/>
            <person name="Parkhill J."/>
            <person name="Duncan S."/>
            <person name="Flint H."/>
        </authorList>
    </citation>
    <scope>NUCLEOTIDE SEQUENCE [LARGE SCALE GENOMIC DNA]</scope>
    <source>
        <strain evidence="1 2">SL3/3</strain>
    </source>
</reference>
<accession>D4KCS8</accession>
<dbReference type="RefSeq" id="WP_015538127.1">
    <property type="nucleotide sequence ID" value="NC_021020.1"/>
</dbReference>
<dbReference type="Proteomes" id="UP000007059">
    <property type="component" value="Chromosome"/>
</dbReference>
<sequence>MKRIYVTTVPLQGRLDLTKNTYRSSANSGDIETRFPILQVLHNTLQEGDDFHIIAIRSVNGDTQRNFGYLKEELQAMGFTEDHIRELPMPDEQDCSTLIRLCRDLCDVLPEKGIAYMDITYGTKTIPLVQLAALTCAAATHEELEVGGVYYGEMRRVNGQSVNQSVLHDVTPLYHLQGLVGGIHGNKDTAEMVYNQLVWMSQNKAEQ</sequence>
<dbReference type="HOGENOM" id="CLU_1324745_0_0_9"/>
<reference evidence="1 2" key="2">
    <citation type="submission" date="2010-03" db="EMBL/GenBank/DDBJ databases">
        <authorList>
            <person name="Pajon A."/>
        </authorList>
    </citation>
    <scope>NUCLEOTIDE SEQUENCE [LARGE SCALE GENOMIC DNA]</scope>
    <source>
        <strain evidence="1 2">SL3/3</strain>
    </source>
</reference>
<protein>
    <submittedName>
        <fullName evidence="1">CRISPR-associated protein (Cas_TM1812)</fullName>
    </submittedName>
</protein>
<dbReference type="eggNOG" id="ENOG5033C28">
    <property type="taxonomic scope" value="Bacteria"/>
</dbReference>
<proteinExistence type="predicted"/>
<gene>
    <name evidence="1" type="ORF">FPR_24890</name>
</gene>
<organism evidence="1 2">
    <name type="scientific">Faecalibacterium prausnitzii SL3/3</name>
    <dbReference type="NCBI Taxonomy" id="657322"/>
    <lineage>
        <taxon>Bacteria</taxon>
        <taxon>Bacillati</taxon>
        <taxon>Bacillota</taxon>
        <taxon>Clostridia</taxon>
        <taxon>Eubacteriales</taxon>
        <taxon>Oscillospiraceae</taxon>
        <taxon>Faecalibacterium</taxon>
    </lineage>
</organism>